<evidence type="ECO:0000313" key="2">
    <source>
        <dbReference type="Proteomes" id="UP000541444"/>
    </source>
</evidence>
<evidence type="ECO:0000313" key="1">
    <source>
        <dbReference type="EMBL" id="KAF6157589.1"/>
    </source>
</evidence>
<name>A0A7J7MRL9_9MAGN</name>
<gene>
    <name evidence="1" type="ORF">GIB67_037162</name>
</gene>
<proteinExistence type="predicted"/>
<dbReference type="EMBL" id="JACGCM010001272">
    <property type="protein sequence ID" value="KAF6157589.1"/>
    <property type="molecule type" value="Genomic_DNA"/>
</dbReference>
<protein>
    <submittedName>
        <fullName evidence="1">Uncharacterized protein</fullName>
    </submittedName>
</protein>
<comment type="caution">
    <text evidence="1">The sequence shown here is derived from an EMBL/GenBank/DDBJ whole genome shotgun (WGS) entry which is preliminary data.</text>
</comment>
<keyword evidence="2" id="KW-1185">Reference proteome</keyword>
<dbReference type="Proteomes" id="UP000541444">
    <property type="component" value="Unassembled WGS sequence"/>
</dbReference>
<dbReference type="AlphaFoldDB" id="A0A7J7MRL9"/>
<organism evidence="1 2">
    <name type="scientific">Kingdonia uniflora</name>
    <dbReference type="NCBI Taxonomy" id="39325"/>
    <lineage>
        <taxon>Eukaryota</taxon>
        <taxon>Viridiplantae</taxon>
        <taxon>Streptophyta</taxon>
        <taxon>Embryophyta</taxon>
        <taxon>Tracheophyta</taxon>
        <taxon>Spermatophyta</taxon>
        <taxon>Magnoliopsida</taxon>
        <taxon>Ranunculales</taxon>
        <taxon>Circaeasteraceae</taxon>
        <taxon>Kingdonia</taxon>
    </lineage>
</organism>
<reference evidence="1 2" key="1">
    <citation type="journal article" date="2020" name="IScience">
        <title>Genome Sequencing of the Endangered Kingdonia uniflora (Circaeasteraceae, Ranunculales) Reveals Potential Mechanisms of Evolutionary Specialization.</title>
        <authorList>
            <person name="Sun Y."/>
            <person name="Deng T."/>
            <person name="Zhang A."/>
            <person name="Moore M.J."/>
            <person name="Landis J.B."/>
            <person name="Lin N."/>
            <person name="Zhang H."/>
            <person name="Zhang X."/>
            <person name="Huang J."/>
            <person name="Zhang X."/>
            <person name="Sun H."/>
            <person name="Wang H."/>
        </authorList>
    </citation>
    <scope>NUCLEOTIDE SEQUENCE [LARGE SCALE GENOMIC DNA]</scope>
    <source>
        <strain evidence="1">TB1705</strain>
        <tissue evidence="1">Leaf</tissue>
    </source>
</reference>
<sequence length="209" mass="22584">MAMMSQSIKEMANAMKQGKSLILANAAWDATSKNSGHGRSSDGTVEEAEARAICRGLDLGQGYQEADFLVCSDNSQVILDLNHAAYLLASLGKEGAGHYNGSTILGLIKKAFLLCRRYFCTQLLASAQEAAQGKKCQVAQIVNNEGVPDLKVAQKKVTVKAKPAEIIEIIPNTVEVEVVKKETVVIRRTEKKSVHTLSLILSARSKIIN</sequence>
<accession>A0A7J7MRL9</accession>